<dbReference type="Proteomes" id="UP001240150">
    <property type="component" value="Chromosome"/>
</dbReference>
<keyword evidence="3" id="KW-1185">Reference proteome</keyword>
<sequence>MEAVDWTLADLADQTGRTFVVTGASSGLGAAITRHLAARGGRVIMAVRDTEKAGLVRDQLIAEHPAADLRIRHVDLLDLDNVHAFAEGLRADAVTVDALINNGGIGNVPRRLSPQGVESQLATNHLGHFALTALLLDRLSAGRDPVVVTVGSGLYRIGHLDPDDLAAERGYSPGRAYARSKLANVLFALELDRRLREAGSPVRSLLAHPGMAKTRLDREAPPLDRIVGTVLGLVLRRPIDEAVTPILYAATETAAPTGRHIGPGRPFRPARPTFEKLAGPATDLDLARRLWARSEAITGLDVTPAAHRR</sequence>
<dbReference type="PANTHER" id="PTHR43157">
    <property type="entry name" value="PHOSPHATIDYLINOSITOL-GLYCAN BIOSYNTHESIS CLASS F PROTEIN-RELATED"/>
    <property type="match status" value="1"/>
</dbReference>
<reference evidence="2 3" key="1">
    <citation type="submission" date="2023-06" db="EMBL/GenBank/DDBJ databases">
        <authorList>
            <person name="Yushchuk O."/>
            <person name="Binda E."/>
            <person name="Ruckert-Reed C."/>
            <person name="Fedorenko V."/>
            <person name="Kalinowski J."/>
            <person name="Marinelli F."/>
        </authorList>
    </citation>
    <scope>NUCLEOTIDE SEQUENCE [LARGE SCALE GENOMIC DNA]</scope>
    <source>
        <strain evidence="2 3">NRRL 3884</strain>
    </source>
</reference>
<organism evidence="2 3">
    <name type="scientific">Actinoplanes oblitus</name>
    <dbReference type="NCBI Taxonomy" id="3040509"/>
    <lineage>
        <taxon>Bacteria</taxon>
        <taxon>Bacillati</taxon>
        <taxon>Actinomycetota</taxon>
        <taxon>Actinomycetes</taxon>
        <taxon>Micromonosporales</taxon>
        <taxon>Micromonosporaceae</taxon>
        <taxon>Actinoplanes</taxon>
    </lineage>
</organism>
<evidence type="ECO:0000256" key="1">
    <source>
        <dbReference type="ARBA" id="ARBA00023002"/>
    </source>
</evidence>
<gene>
    <name evidence="2" type="ORF">ACTOB_004318</name>
</gene>
<dbReference type="PANTHER" id="PTHR43157:SF31">
    <property type="entry name" value="PHOSPHATIDYLINOSITOL-GLYCAN BIOSYNTHESIS CLASS F PROTEIN"/>
    <property type="match status" value="1"/>
</dbReference>
<dbReference type="EMBL" id="CP126980">
    <property type="protein sequence ID" value="WIN00603.1"/>
    <property type="molecule type" value="Genomic_DNA"/>
</dbReference>
<keyword evidence="1" id="KW-0560">Oxidoreductase</keyword>
<dbReference type="Gene3D" id="3.40.50.720">
    <property type="entry name" value="NAD(P)-binding Rossmann-like Domain"/>
    <property type="match status" value="1"/>
</dbReference>
<protein>
    <submittedName>
        <fullName evidence="2">SDR family NAD(P)-dependent oxidoreductase</fullName>
    </submittedName>
</protein>
<dbReference type="InterPro" id="IPR002347">
    <property type="entry name" value="SDR_fam"/>
</dbReference>
<dbReference type="InterPro" id="IPR036291">
    <property type="entry name" value="NAD(P)-bd_dom_sf"/>
</dbReference>
<dbReference type="RefSeq" id="WP_284922132.1">
    <property type="nucleotide sequence ID" value="NZ_CP126980.1"/>
</dbReference>
<accession>A0ABY8WUN5</accession>
<proteinExistence type="predicted"/>
<evidence type="ECO:0000313" key="2">
    <source>
        <dbReference type="EMBL" id="WIN00603.1"/>
    </source>
</evidence>
<evidence type="ECO:0000313" key="3">
    <source>
        <dbReference type="Proteomes" id="UP001240150"/>
    </source>
</evidence>
<dbReference type="SUPFAM" id="SSF51735">
    <property type="entry name" value="NAD(P)-binding Rossmann-fold domains"/>
    <property type="match status" value="1"/>
</dbReference>
<dbReference type="PRINTS" id="PR00081">
    <property type="entry name" value="GDHRDH"/>
</dbReference>
<dbReference type="Pfam" id="PF00106">
    <property type="entry name" value="adh_short"/>
    <property type="match status" value="1"/>
</dbReference>
<name>A0ABY8WUN5_9ACTN</name>